<name>A0AAN8LM41_9TELE</name>
<accession>A0AAN8LM41</accession>
<keyword evidence="2" id="KW-1185">Reference proteome</keyword>
<reference evidence="1 2" key="1">
    <citation type="submission" date="2021-04" db="EMBL/GenBank/DDBJ databases">
        <authorList>
            <person name="De Guttry C."/>
            <person name="Zahm M."/>
            <person name="Klopp C."/>
            <person name="Cabau C."/>
            <person name="Louis A."/>
            <person name="Berthelot C."/>
            <person name="Parey E."/>
            <person name="Roest Crollius H."/>
            <person name="Montfort J."/>
            <person name="Robinson-Rechavi M."/>
            <person name="Bucao C."/>
            <person name="Bouchez O."/>
            <person name="Gislard M."/>
            <person name="Lluch J."/>
            <person name="Milhes M."/>
            <person name="Lampietro C."/>
            <person name="Lopez Roques C."/>
            <person name="Donnadieu C."/>
            <person name="Braasch I."/>
            <person name="Desvignes T."/>
            <person name="Postlethwait J."/>
            <person name="Bobe J."/>
            <person name="Wedekind C."/>
            <person name="Guiguen Y."/>
        </authorList>
    </citation>
    <scope>NUCLEOTIDE SEQUENCE [LARGE SCALE GENOMIC DNA]</scope>
    <source>
        <strain evidence="1">Cs_M1</strain>
        <tissue evidence="1">Blood</tissue>
    </source>
</reference>
<evidence type="ECO:0000313" key="2">
    <source>
        <dbReference type="Proteomes" id="UP001356427"/>
    </source>
</evidence>
<sequence length="79" mass="8996">MLLFWPNQQDQLTLEDSSLATAMWRGHCLSDGVIQILYWVCVHLEDPSPSQRGDELSQGRRCKPCVYVPCNIMRGDSIS</sequence>
<protein>
    <submittedName>
        <fullName evidence="1">Uncharacterized protein</fullName>
    </submittedName>
</protein>
<evidence type="ECO:0000313" key="1">
    <source>
        <dbReference type="EMBL" id="KAK6312054.1"/>
    </source>
</evidence>
<dbReference type="AlphaFoldDB" id="A0AAN8LM41"/>
<gene>
    <name evidence="1" type="ORF">J4Q44_G00177180</name>
</gene>
<organism evidence="1 2">
    <name type="scientific">Coregonus suidteri</name>
    <dbReference type="NCBI Taxonomy" id="861788"/>
    <lineage>
        <taxon>Eukaryota</taxon>
        <taxon>Metazoa</taxon>
        <taxon>Chordata</taxon>
        <taxon>Craniata</taxon>
        <taxon>Vertebrata</taxon>
        <taxon>Euteleostomi</taxon>
        <taxon>Actinopterygii</taxon>
        <taxon>Neopterygii</taxon>
        <taxon>Teleostei</taxon>
        <taxon>Protacanthopterygii</taxon>
        <taxon>Salmoniformes</taxon>
        <taxon>Salmonidae</taxon>
        <taxon>Coregoninae</taxon>
        <taxon>Coregonus</taxon>
    </lineage>
</organism>
<comment type="caution">
    <text evidence="1">The sequence shown here is derived from an EMBL/GenBank/DDBJ whole genome shotgun (WGS) entry which is preliminary data.</text>
</comment>
<dbReference type="EMBL" id="JAGTTL010000015">
    <property type="protein sequence ID" value="KAK6312054.1"/>
    <property type="molecule type" value="Genomic_DNA"/>
</dbReference>
<proteinExistence type="predicted"/>
<dbReference type="Proteomes" id="UP001356427">
    <property type="component" value="Unassembled WGS sequence"/>
</dbReference>